<keyword evidence="5 14" id="KW-0479">Metal-binding</keyword>
<evidence type="ECO:0000256" key="16">
    <source>
        <dbReference type="SAM" id="MobiDB-lite"/>
    </source>
</evidence>
<sequence>MEPKSQSGFYVSRKVVSLLALLLLALLLAVVVLAILYAGARLPGIKEVPPTVGQPPSPAPQPTPTGRSGVWNHSRLPSSLMPSHYQVEVWPRLEPGEGGVYLFSGQVNVTLRCRLETRVVLIHSKELKYSGVGISPRGAPAVQDTWVEAVNEFLVIELESDLQPGQDYTLQLNYSGQLVEEPTGLYISHYLDQGINKILAVTQMEPTHARSVFPCFDEPHMKATFDIRLVHRSEFVALSNMPAIAVSEKLEDDGIWNVTTFNTTVKMSTYIVALAICDYDFIGTTYGDTEIRIWAKKESILNGEAQHALNITGPLLQFFETYYNISYPLPKADLIALPEFEASAMENWGLLMFKNDSLLCDPKEKTSENKNAITLMISHELAHQWFGNLVTMKWWNDLWLNEGISSYFEHLVLILFIALFFASLDRLYQVFPFVLQTYLKTFSYSNVVSNDLWHHLQMAVDSQNVVKLPAPIKNILDTWIVQSGFPIVTVNTSTGSLRQEQYIDQSDGNSTWFIPIFWMKNGSMQPMLWLDTENEIFPELKTTTDEEWIILNVNQVCFCRVNYDNTNWNRIHQQLQKDHLVSYNFQVTCKNIAIIIIILAFDIILYHIFETSQSDCISLATIIYTQWMSNPENNSIPEYIRETVYCTAIKVGTEKHWNFAWAMYDNTSFVDDTYRLLYAMTCSREPWILKRYCTSPFTIPPLSHSKFSWFTAPKTPGSFLSDISILLSSLSLCSERLLIMGDFNLHLNSPCTTSSDFTALLSTTTTKTKLHLNSAFHVGRMSQGAEQCTAFRPELGLGERREERGRRVTDGIVEEEDFEAGLEGG</sequence>
<reference evidence="21" key="2">
    <citation type="journal article" date="2007" name="PLoS Biol.">
        <title>Survey sequencing and comparative analysis of the elephant shark (Callorhinchus milii) genome.</title>
        <authorList>
            <person name="Venkatesh B."/>
            <person name="Kirkness E.F."/>
            <person name="Loh Y.H."/>
            <person name="Halpern A.L."/>
            <person name="Lee A.P."/>
            <person name="Johnson J."/>
            <person name="Dandona N."/>
            <person name="Viswanathan L.D."/>
            <person name="Tay A."/>
            <person name="Venter J.C."/>
            <person name="Strausberg R.L."/>
            <person name="Brenner S."/>
        </authorList>
    </citation>
    <scope>NUCLEOTIDE SEQUENCE [LARGE SCALE GENOMIC DNA]</scope>
</reference>
<feature type="region of interest" description="Disordered" evidence="16">
    <location>
        <begin position="48"/>
        <end position="73"/>
    </location>
</feature>
<keyword evidence="6 15" id="KW-0378">Hydrolase</keyword>
<keyword evidence="9" id="KW-1133">Transmembrane helix</keyword>
<feature type="domain" description="Peptidase M1 membrane alanine aminopeptidase" evidence="17">
    <location>
        <begin position="308"/>
        <end position="412"/>
    </location>
</feature>
<dbReference type="AlphaFoldDB" id="A0A4W3JRS9"/>
<evidence type="ECO:0000256" key="6">
    <source>
        <dbReference type="ARBA" id="ARBA00022801"/>
    </source>
</evidence>
<dbReference type="GeneTree" id="ENSGT00940000160535"/>
<evidence type="ECO:0000256" key="15">
    <source>
        <dbReference type="RuleBase" id="RU364040"/>
    </source>
</evidence>
<comment type="subcellular location">
    <subcellularLocation>
        <location evidence="1">Membrane</location>
        <topology evidence="1">Single-pass type II membrane protein</topology>
    </subcellularLocation>
</comment>
<dbReference type="GO" id="GO:0070006">
    <property type="term" value="F:metalloaminopeptidase activity"/>
    <property type="evidence" value="ECO:0007669"/>
    <property type="project" value="TreeGrafter"/>
</dbReference>
<proteinExistence type="inferred from homology"/>
<dbReference type="Gene3D" id="1.10.390.10">
    <property type="entry name" value="Neutral Protease Domain 2"/>
    <property type="match status" value="2"/>
</dbReference>
<dbReference type="Pfam" id="PF11838">
    <property type="entry name" value="ERAP1_C"/>
    <property type="match status" value="1"/>
</dbReference>
<reference evidence="21" key="1">
    <citation type="journal article" date="2006" name="Science">
        <title>Ancient noncoding elements conserved in the human genome.</title>
        <authorList>
            <person name="Venkatesh B."/>
            <person name="Kirkness E.F."/>
            <person name="Loh Y.H."/>
            <person name="Halpern A.L."/>
            <person name="Lee A.P."/>
            <person name="Johnson J."/>
            <person name="Dandona N."/>
            <person name="Viswanathan L.D."/>
            <person name="Tay A."/>
            <person name="Venter J.C."/>
            <person name="Strausberg R.L."/>
            <person name="Brenner S."/>
        </authorList>
    </citation>
    <scope>NUCLEOTIDE SEQUENCE [LARGE SCALE GENOMIC DNA]</scope>
</reference>
<feature type="active site" description="Proton acceptor" evidence="13">
    <location>
        <position position="380"/>
    </location>
</feature>
<dbReference type="InterPro" id="IPR027268">
    <property type="entry name" value="Peptidase_M4/M1_CTD_sf"/>
</dbReference>
<evidence type="ECO:0000256" key="10">
    <source>
        <dbReference type="ARBA" id="ARBA00023049"/>
    </source>
</evidence>
<dbReference type="Proteomes" id="UP000314986">
    <property type="component" value="Unassembled WGS sequence"/>
</dbReference>
<dbReference type="InterPro" id="IPR001930">
    <property type="entry name" value="Peptidase_M1"/>
</dbReference>
<evidence type="ECO:0000259" key="17">
    <source>
        <dbReference type="Pfam" id="PF01433"/>
    </source>
</evidence>
<dbReference type="GO" id="GO:0006508">
    <property type="term" value="P:proteolysis"/>
    <property type="evidence" value="ECO:0007669"/>
    <property type="project" value="UniProtKB-KW"/>
</dbReference>
<accession>A0A4W3JRS9</accession>
<evidence type="ECO:0000313" key="21">
    <source>
        <dbReference type="Proteomes" id="UP000314986"/>
    </source>
</evidence>
<evidence type="ECO:0000256" key="14">
    <source>
        <dbReference type="PIRSR" id="PIRSR634016-3"/>
    </source>
</evidence>
<feature type="binding site" evidence="14">
    <location>
        <position position="402"/>
    </location>
    <ligand>
        <name>Zn(2+)</name>
        <dbReference type="ChEBI" id="CHEBI:29105"/>
        <note>catalytic</note>
    </ligand>
</feature>
<evidence type="ECO:0000313" key="20">
    <source>
        <dbReference type="Ensembl" id="ENSCMIP00000041936.1"/>
    </source>
</evidence>
<dbReference type="InterPro" id="IPR045357">
    <property type="entry name" value="Aminopeptidase_N-like_N"/>
</dbReference>
<dbReference type="SUPFAM" id="SSF63737">
    <property type="entry name" value="Leukotriene A4 hydrolase N-terminal domain"/>
    <property type="match status" value="1"/>
</dbReference>
<keyword evidence="15" id="KW-0031">Aminopeptidase</keyword>
<evidence type="ECO:0000256" key="13">
    <source>
        <dbReference type="PIRSR" id="PIRSR634016-1"/>
    </source>
</evidence>
<keyword evidence="11" id="KW-0472">Membrane</keyword>
<evidence type="ECO:0000256" key="4">
    <source>
        <dbReference type="ARBA" id="ARBA00022692"/>
    </source>
</evidence>
<keyword evidence="21" id="KW-1185">Reference proteome</keyword>
<dbReference type="InParanoid" id="A0A4W3JRS9"/>
<evidence type="ECO:0000256" key="8">
    <source>
        <dbReference type="ARBA" id="ARBA00022968"/>
    </source>
</evidence>
<evidence type="ECO:0000259" key="18">
    <source>
        <dbReference type="Pfam" id="PF11838"/>
    </source>
</evidence>
<evidence type="ECO:0000256" key="9">
    <source>
        <dbReference type="ARBA" id="ARBA00022989"/>
    </source>
</evidence>
<reference evidence="21" key="3">
    <citation type="journal article" date="2014" name="Nature">
        <title>Elephant shark genome provides unique insights into gnathostome evolution.</title>
        <authorList>
            <consortium name="International Elephant Shark Genome Sequencing Consortium"/>
            <person name="Venkatesh B."/>
            <person name="Lee A.P."/>
            <person name="Ravi V."/>
            <person name="Maurya A.K."/>
            <person name="Lian M.M."/>
            <person name="Swann J.B."/>
            <person name="Ohta Y."/>
            <person name="Flajnik M.F."/>
            <person name="Sutoh Y."/>
            <person name="Kasahara M."/>
            <person name="Hoon S."/>
            <person name="Gangu V."/>
            <person name="Roy S.W."/>
            <person name="Irimia M."/>
            <person name="Korzh V."/>
            <person name="Kondrychyn I."/>
            <person name="Lim Z.W."/>
            <person name="Tay B.H."/>
            <person name="Tohari S."/>
            <person name="Kong K.W."/>
            <person name="Ho S."/>
            <person name="Lorente-Galdos B."/>
            <person name="Quilez J."/>
            <person name="Marques-Bonet T."/>
            <person name="Raney B.J."/>
            <person name="Ingham P.W."/>
            <person name="Tay A."/>
            <person name="Hillier L.W."/>
            <person name="Minx P."/>
            <person name="Boehm T."/>
            <person name="Wilson R.K."/>
            <person name="Brenner S."/>
            <person name="Warren W.C."/>
        </authorList>
    </citation>
    <scope>NUCLEOTIDE SEQUENCE [LARGE SCALE GENOMIC DNA]</scope>
</reference>
<dbReference type="SUPFAM" id="SSF55486">
    <property type="entry name" value="Metalloproteases ('zincins'), catalytic domain"/>
    <property type="match status" value="1"/>
</dbReference>
<dbReference type="InterPro" id="IPR024571">
    <property type="entry name" value="ERAP1-like_C_dom"/>
</dbReference>
<feature type="domain" description="Aminopeptidase N-like N-terminal" evidence="19">
    <location>
        <begin position="82"/>
        <end position="271"/>
    </location>
</feature>
<dbReference type="GO" id="GO:0005615">
    <property type="term" value="C:extracellular space"/>
    <property type="evidence" value="ECO:0007669"/>
    <property type="project" value="TreeGrafter"/>
</dbReference>
<evidence type="ECO:0000256" key="1">
    <source>
        <dbReference type="ARBA" id="ARBA00004606"/>
    </source>
</evidence>
<keyword evidence="7 14" id="KW-0862">Zinc</keyword>
<evidence type="ECO:0000256" key="12">
    <source>
        <dbReference type="ARBA" id="ARBA00023180"/>
    </source>
</evidence>
<dbReference type="STRING" id="7868.ENSCMIP00000041936"/>
<dbReference type="EC" id="3.4.11.-" evidence="15"/>
<evidence type="ECO:0000256" key="3">
    <source>
        <dbReference type="ARBA" id="ARBA00022670"/>
    </source>
</evidence>
<dbReference type="GO" id="GO:0016020">
    <property type="term" value="C:membrane"/>
    <property type="evidence" value="ECO:0007669"/>
    <property type="project" value="UniProtKB-SubCell"/>
</dbReference>
<dbReference type="Gene3D" id="1.25.50.20">
    <property type="match status" value="1"/>
</dbReference>
<comment type="cofactor">
    <cofactor evidence="14 15">
        <name>Zn(2+)</name>
        <dbReference type="ChEBI" id="CHEBI:29105"/>
    </cofactor>
    <text evidence="14 15">Binds 1 zinc ion per subunit.</text>
</comment>
<feature type="compositionally biased region" description="Pro residues" evidence="16">
    <location>
        <begin position="52"/>
        <end position="63"/>
    </location>
</feature>
<feature type="binding site" evidence="14">
    <location>
        <position position="383"/>
    </location>
    <ligand>
        <name>Zn(2+)</name>
        <dbReference type="ChEBI" id="CHEBI:29105"/>
        <note>catalytic</note>
    </ligand>
</feature>
<comment type="similarity">
    <text evidence="2 15">Belongs to the peptidase M1 family.</text>
</comment>
<evidence type="ECO:0000256" key="11">
    <source>
        <dbReference type="ARBA" id="ARBA00023136"/>
    </source>
</evidence>
<dbReference type="Gene3D" id="2.60.40.1910">
    <property type="match status" value="1"/>
</dbReference>
<keyword evidence="10 15" id="KW-0482">Metalloprotease</keyword>
<dbReference type="PANTHER" id="PTHR11533">
    <property type="entry name" value="PROTEASE M1 ZINC METALLOPROTEASE"/>
    <property type="match status" value="1"/>
</dbReference>
<dbReference type="InterPro" id="IPR050344">
    <property type="entry name" value="Peptidase_M1_aminopeptidases"/>
</dbReference>
<protein>
    <recommendedName>
        <fullName evidence="15">Aminopeptidase</fullName>
        <ecNumber evidence="15">3.4.11.-</ecNumber>
    </recommendedName>
</protein>
<dbReference type="InterPro" id="IPR042097">
    <property type="entry name" value="Aminopeptidase_N-like_N_sf"/>
</dbReference>
<dbReference type="GO" id="GO:0042277">
    <property type="term" value="F:peptide binding"/>
    <property type="evidence" value="ECO:0007669"/>
    <property type="project" value="TreeGrafter"/>
</dbReference>
<keyword evidence="12" id="KW-0325">Glycoprotein</keyword>
<dbReference type="Pfam" id="PF01433">
    <property type="entry name" value="Peptidase_M1"/>
    <property type="match status" value="1"/>
</dbReference>
<evidence type="ECO:0000256" key="7">
    <source>
        <dbReference type="ARBA" id="ARBA00022833"/>
    </source>
</evidence>
<dbReference type="Ensembl" id="ENSCMIT00000042534.1">
    <property type="protein sequence ID" value="ENSCMIP00000041936.1"/>
    <property type="gene ID" value="ENSCMIG00000017455.1"/>
</dbReference>
<keyword evidence="8" id="KW-0735">Signal-anchor</keyword>
<keyword evidence="3 15" id="KW-0645">Protease</keyword>
<dbReference type="Pfam" id="PF17900">
    <property type="entry name" value="Peptidase_M1_N"/>
    <property type="match status" value="1"/>
</dbReference>
<keyword evidence="4" id="KW-0812">Transmembrane</keyword>
<reference evidence="20" key="4">
    <citation type="submission" date="2025-08" db="UniProtKB">
        <authorList>
            <consortium name="Ensembl"/>
        </authorList>
    </citation>
    <scope>IDENTIFICATION</scope>
</reference>
<feature type="domain" description="ERAP1-like C-terminal" evidence="18">
    <location>
        <begin position="611"/>
        <end position="693"/>
    </location>
</feature>
<dbReference type="CDD" id="cd09601">
    <property type="entry name" value="M1_APN-Q_like"/>
    <property type="match status" value="1"/>
</dbReference>
<dbReference type="InterPro" id="IPR014782">
    <property type="entry name" value="Peptidase_M1_dom"/>
</dbReference>
<feature type="binding site" evidence="14">
    <location>
        <position position="379"/>
    </location>
    <ligand>
        <name>Zn(2+)</name>
        <dbReference type="ChEBI" id="CHEBI:29105"/>
        <note>catalytic</note>
    </ligand>
</feature>
<evidence type="ECO:0000259" key="19">
    <source>
        <dbReference type="Pfam" id="PF17900"/>
    </source>
</evidence>
<dbReference type="GO" id="GO:0043171">
    <property type="term" value="P:peptide catabolic process"/>
    <property type="evidence" value="ECO:0007669"/>
    <property type="project" value="TreeGrafter"/>
</dbReference>
<reference evidence="20" key="5">
    <citation type="submission" date="2025-09" db="UniProtKB">
        <authorList>
            <consortium name="Ensembl"/>
        </authorList>
    </citation>
    <scope>IDENTIFICATION</scope>
</reference>
<evidence type="ECO:0000256" key="5">
    <source>
        <dbReference type="ARBA" id="ARBA00022723"/>
    </source>
</evidence>
<dbReference type="Gene3D" id="2.60.40.1730">
    <property type="entry name" value="tricorn interacting facor f3 domain"/>
    <property type="match status" value="1"/>
</dbReference>
<dbReference type="GO" id="GO:0005737">
    <property type="term" value="C:cytoplasm"/>
    <property type="evidence" value="ECO:0007669"/>
    <property type="project" value="TreeGrafter"/>
</dbReference>
<name>A0A4W3JRS9_CALMI</name>
<evidence type="ECO:0000256" key="2">
    <source>
        <dbReference type="ARBA" id="ARBA00010136"/>
    </source>
</evidence>
<dbReference type="InterPro" id="IPR034016">
    <property type="entry name" value="M1_APN-typ"/>
</dbReference>
<organism evidence="20 21">
    <name type="scientific">Callorhinchus milii</name>
    <name type="common">Ghost shark</name>
    <dbReference type="NCBI Taxonomy" id="7868"/>
    <lineage>
        <taxon>Eukaryota</taxon>
        <taxon>Metazoa</taxon>
        <taxon>Chordata</taxon>
        <taxon>Craniata</taxon>
        <taxon>Vertebrata</taxon>
        <taxon>Chondrichthyes</taxon>
        <taxon>Holocephali</taxon>
        <taxon>Chimaeriformes</taxon>
        <taxon>Callorhinchidae</taxon>
        <taxon>Callorhinchus</taxon>
    </lineage>
</organism>
<dbReference type="FunFam" id="2.60.40.1730:FF:000001">
    <property type="entry name" value="Leucyl-cystinyl aminopeptidase"/>
    <property type="match status" value="1"/>
</dbReference>
<dbReference type="GO" id="GO:0008270">
    <property type="term" value="F:zinc ion binding"/>
    <property type="evidence" value="ECO:0007669"/>
    <property type="project" value="UniProtKB-UniRule"/>
</dbReference>
<dbReference type="PRINTS" id="PR00756">
    <property type="entry name" value="ALADIPTASE"/>
</dbReference>
<dbReference type="PANTHER" id="PTHR11533:SF31">
    <property type="entry name" value="AMINOPEPTIDASE Q"/>
    <property type="match status" value="1"/>
</dbReference>